<name>A0ABV4WRQ0_9CYAN</name>
<keyword evidence="3 5" id="KW-1133">Transmembrane helix</keyword>
<feature type="transmembrane region" description="Helical" evidence="5">
    <location>
        <begin position="143"/>
        <end position="162"/>
    </location>
</feature>
<feature type="domain" description="Methylamine utilisation protein MauE" evidence="6">
    <location>
        <begin position="10"/>
        <end position="135"/>
    </location>
</feature>
<dbReference type="RefSeq" id="WP_413280104.1">
    <property type="nucleotide sequence ID" value="NZ_JBHFNT010000222.1"/>
</dbReference>
<dbReference type="InterPro" id="IPR009908">
    <property type="entry name" value="Methylamine_util_MauE"/>
</dbReference>
<evidence type="ECO:0000256" key="3">
    <source>
        <dbReference type="ARBA" id="ARBA00022989"/>
    </source>
</evidence>
<feature type="transmembrane region" description="Helical" evidence="5">
    <location>
        <begin position="6"/>
        <end position="30"/>
    </location>
</feature>
<proteinExistence type="predicted"/>
<evidence type="ECO:0000313" key="8">
    <source>
        <dbReference type="Proteomes" id="UP001576780"/>
    </source>
</evidence>
<dbReference type="Gene3D" id="3.40.30.10">
    <property type="entry name" value="Glutaredoxin"/>
    <property type="match status" value="1"/>
</dbReference>
<keyword evidence="4 5" id="KW-0472">Membrane</keyword>
<evidence type="ECO:0000256" key="1">
    <source>
        <dbReference type="ARBA" id="ARBA00004141"/>
    </source>
</evidence>
<protein>
    <submittedName>
        <fullName evidence="7">MauE/DoxX family redox-associated membrane protein</fullName>
    </submittedName>
</protein>
<comment type="subcellular location">
    <subcellularLocation>
        <location evidence="1">Membrane</location>
        <topology evidence="1">Multi-pass membrane protein</topology>
    </subcellularLocation>
</comment>
<evidence type="ECO:0000259" key="6">
    <source>
        <dbReference type="Pfam" id="PF07291"/>
    </source>
</evidence>
<accession>A0ABV4WRQ0</accession>
<reference evidence="7 8" key="1">
    <citation type="submission" date="2024-09" db="EMBL/GenBank/DDBJ databases">
        <title>Floridaenema gen nov. (Aerosakkonemataceae, Aerosakkonematales ord. nov., Cyanobacteria) from benthic tropical and subtropical fresh waters, with the description of four new species.</title>
        <authorList>
            <person name="Moretto J.A."/>
            <person name="Berthold D.E."/>
            <person name="Lefler F.W."/>
            <person name="Huang I.-S."/>
            <person name="Laughinghouse H. IV."/>
        </authorList>
    </citation>
    <scope>NUCLEOTIDE SEQUENCE [LARGE SCALE GENOMIC DNA]</scope>
    <source>
        <strain evidence="7 8">BLCC-F167</strain>
    </source>
</reference>
<dbReference type="EMBL" id="JBHFNT010000222">
    <property type="protein sequence ID" value="MFB2837765.1"/>
    <property type="molecule type" value="Genomic_DNA"/>
</dbReference>
<keyword evidence="8" id="KW-1185">Reference proteome</keyword>
<feature type="transmembrane region" description="Helical" evidence="5">
    <location>
        <begin position="118"/>
        <end position="137"/>
    </location>
</feature>
<sequence length="318" mass="35280">MLTLMHNGLIAWFCASLVGLVFLLTGIAKVIEPWKFLEHIFKLKLLPDGWVLKATMTFIAIECGLGVALLLGFMPYITIPGSILLILGLSVLTYWSTKTGRTEDCGCYNDIIDISPTTSLILNGIYILLLIAAVLLNPETSPALLWQGMLVLFTILTSYALANGSLFYRGSTGYPFIDLTPIQKGRLWQKSWMEEDINEAINWESAIIVFLGPKCPHCKNWLNVLKVIHHRQDLPDVLGIISLSTTTVEQGQEFVDGYDLNFPIGGLSGEKFNKLGIAGVPTAVLLKNSMIQDKWVGKMPKEFVDTIRAGNLKYPMSQ</sequence>
<dbReference type="Proteomes" id="UP001576780">
    <property type="component" value="Unassembled WGS sequence"/>
</dbReference>
<dbReference type="Pfam" id="PF07291">
    <property type="entry name" value="MauE"/>
    <property type="match status" value="1"/>
</dbReference>
<evidence type="ECO:0000256" key="4">
    <source>
        <dbReference type="ARBA" id="ARBA00023136"/>
    </source>
</evidence>
<evidence type="ECO:0000256" key="5">
    <source>
        <dbReference type="SAM" id="Phobius"/>
    </source>
</evidence>
<keyword evidence="2 5" id="KW-0812">Transmembrane</keyword>
<evidence type="ECO:0000313" key="7">
    <source>
        <dbReference type="EMBL" id="MFB2837765.1"/>
    </source>
</evidence>
<dbReference type="InterPro" id="IPR036249">
    <property type="entry name" value="Thioredoxin-like_sf"/>
</dbReference>
<gene>
    <name evidence="7" type="ORF">ACE1CA_24960</name>
</gene>
<feature type="transmembrane region" description="Helical" evidence="5">
    <location>
        <begin position="77"/>
        <end position="97"/>
    </location>
</feature>
<organism evidence="7 8">
    <name type="scientific">Floridaenema evergladense BLCC-F167</name>
    <dbReference type="NCBI Taxonomy" id="3153639"/>
    <lineage>
        <taxon>Bacteria</taxon>
        <taxon>Bacillati</taxon>
        <taxon>Cyanobacteriota</taxon>
        <taxon>Cyanophyceae</taxon>
        <taxon>Oscillatoriophycideae</taxon>
        <taxon>Aerosakkonematales</taxon>
        <taxon>Aerosakkonemataceae</taxon>
        <taxon>Floridanema</taxon>
        <taxon>Floridanema evergladense</taxon>
    </lineage>
</organism>
<dbReference type="SUPFAM" id="SSF52833">
    <property type="entry name" value="Thioredoxin-like"/>
    <property type="match status" value="1"/>
</dbReference>
<comment type="caution">
    <text evidence="7">The sequence shown here is derived from an EMBL/GenBank/DDBJ whole genome shotgun (WGS) entry which is preliminary data.</text>
</comment>
<evidence type="ECO:0000256" key="2">
    <source>
        <dbReference type="ARBA" id="ARBA00022692"/>
    </source>
</evidence>